<organism evidence="3 4">
    <name type="scientific">Oryza sativa subsp. japonica</name>
    <name type="common">Rice</name>
    <dbReference type="NCBI Taxonomy" id="39947"/>
    <lineage>
        <taxon>Eukaryota</taxon>
        <taxon>Viridiplantae</taxon>
        <taxon>Streptophyta</taxon>
        <taxon>Embryophyta</taxon>
        <taxon>Tracheophyta</taxon>
        <taxon>Spermatophyta</taxon>
        <taxon>Magnoliopsida</taxon>
        <taxon>Liliopsida</taxon>
        <taxon>Poales</taxon>
        <taxon>Poaceae</taxon>
        <taxon>BOP clade</taxon>
        <taxon>Oryzoideae</taxon>
        <taxon>Oryzeae</taxon>
        <taxon>Oryzinae</taxon>
        <taxon>Oryza</taxon>
        <taxon>Oryza sativa</taxon>
    </lineage>
</organism>
<reference evidence="4" key="3">
    <citation type="journal article" date="2005" name="Nature">
        <title>The map-based sequence of the rice genome.</title>
        <authorList>
            <consortium name="International rice genome sequencing project (IRGSP)"/>
            <person name="Matsumoto T."/>
            <person name="Wu J."/>
            <person name="Kanamori H."/>
            <person name="Katayose Y."/>
            <person name="Fujisawa M."/>
            <person name="Namiki N."/>
            <person name="Mizuno H."/>
            <person name="Yamamoto K."/>
            <person name="Antonio B.A."/>
            <person name="Baba T."/>
            <person name="Sakata K."/>
            <person name="Nagamura Y."/>
            <person name="Aoki H."/>
            <person name="Arikawa K."/>
            <person name="Arita K."/>
            <person name="Bito T."/>
            <person name="Chiden Y."/>
            <person name="Fujitsuka N."/>
            <person name="Fukunaka R."/>
            <person name="Hamada M."/>
            <person name="Harada C."/>
            <person name="Hayashi A."/>
            <person name="Hijishita S."/>
            <person name="Honda M."/>
            <person name="Hosokawa S."/>
            <person name="Ichikawa Y."/>
            <person name="Idonuma A."/>
            <person name="Iijima M."/>
            <person name="Ikeda M."/>
            <person name="Ikeno M."/>
            <person name="Ito K."/>
            <person name="Ito S."/>
            <person name="Ito T."/>
            <person name="Ito Y."/>
            <person name="Ito Y."/>
            <person name="Iwabuchi A."/>
            <person name="Kamiya K."/>
            <person name="Karasawa W."/>
            <person name="Kurita K."/>
            <person name="Katagiri S."/>
            <person name="Kikuta A."/>
            <person name="Kobayashi H."/>
            <person name="Kobayashi N."/>
            <person name="Machita K."/>
            <person name="Maehara T."/>
            <person name="Masukawa M."/>
            <person name="Mizubayashi T."/>
            <person name="Mukai Y."/>
            <person name="Nagasaki H."/>
            <person name="Nagata Y."/>
            <person name="Naito S."/>
            <person name="Nakashima M."/>
            <person name="Nakama Y."/>
            <person name="Nakamichi Y."/>
            <person name="Nakamura M."/>
            <person name="Meguro A."/>
            <person name="Negishi M."/>
            <person name="Ohta I."/>
            <person name="Ohta T."/>
            <person name="Okamoto M."/>
            <person name="Ono N."/>
            <person name="Saji S."/>
            <person name="Sakaguchi M."/>
            <person name="Sakai K."/>
            <person name="Shibata M."/>
            <person name="Shimokawa T."/>
            <person name="Song J."/>
            <person name="Takazaki Y."/>
            <person name="Terasawa K."/>
            <person name="Tsugane M."/>
            <person name="Tsuji K."/>
            <person name="Ueda S."/>
            <person name="Waki K."/>
            <person name="Yamagata H."/>
            <person name="Yamamoto M."/>
            <person name="Yamamoto S."/>
            <person name="Yamane H."/>
            <person name="Yoshiki S."/>
            <person name="Yoshihara R."/>
            <person name="Yukawa K."/>
            <person name="Zhong H."/>
            <person name="Yano M."/>
            <person name="Yuan Q."/>
            <person name="Ouyang S."/>
            <person name="Liu J."/>
            <person name="Jones K.M."/>
            <person name="Gansberger K."/>
            <person name="Moffat K."/>
            <person name="Hill J."/>
            <person name="Bera J."/>
            <person name="Fadrosh D."/>
            <person name="Jin S."/>
            <person name="Johri S."/>
            <person name="Kim M."/>
            <person name="Overton L."/>
            <person name="Reardon M."/>
            <person name="Tsitrin T."/>
            <person name="Vuong H."/>
            <person name="Weaver B."/>
            <person name="Ciecko A."/>
            <person name="Tallon L."/>
            <person name="Jackson J."/>
            <person name="Pai G."/>
            <person name="Aken S.V."/>
            <person name="Utterback T."/>
            <person name="Reidmuller S."/>
            <person name="Feldblyum T."/>
            <person name="Hsiao J."/>
            <person name="Zismann V."/>
            <person name="Iobst S."/>
            <person name="de Vazeille A.R."/>
            <person name="Buell C.R."/>
            <person name="Ying K."/>
            <person name="Li Y."/>
            <person name="Lu T."/>
            <person name="Huang Y."/>
            <person name="Zhao Q."/>
            <person name="Feng Q."/>
            <person name="Zhang L."/>
            <person name="Zhu J."/>
            <person name="Weng Q."/>
            <person name="Mu J."/>
            <person name="Lu Y."/>
            <person name="Fan D."/>
            <person name="Liu Y."/>
            <person name="Guan J."/>
            <person name="Zhang Y."/>
            <person name="Yu S."/>
            <person name="Liu X."/>
            <person name="Zhang Y."/>
            <person name="Hong G."/>
            <person name="Han B."/>
            <person name="Choisne N."/>
            <person name="Demange N."/>
            <person name="Orjeda G."/>
            <person name="Samain S."/>
            <person name="Cattolico L."/>
            <person name="Pelletier E."/>
            <person name="Couloux A."/>
            <person name="Segurens B."/>
            <person name="Wincker P."/>
            <person name="D'Hont A."/>
            <person name="Scarpelli C."/>
            <person name="Weissenbach J."/>
            <person name="Salanoubat M."/>
            <person name="Quetier F."/>
            <person name="Yu Y."/>
            <person name="Kim H.R."/>
            <person name="Rambo T."/>
            <person name="Currie J."/>
            <person name="Collura K."/>
            <person name="Luo M."/>
            <person name="Yang T."/>
            <person name="Ammiraju J.S.S."/>
            <person name="Engler F."/>
            <person name="Soderlund C."/>
            <person name="Wing R.A."/>
            <person name="Palmer L.E."/>
            <person name="de la Bastide M."/>
            <person name="Spiegel L."/>
            <person name="Nascimento L."/>
            <person name="Zutavern T."/>
            <person name="O'Shaughnessy A."/>
            <person name="Dike S."/>
            <person name="Dedhia N."/>
            <person name="Preston R."/>
            <person name="Balija V."/>
            <person name="McCombie W.R."/>
            <person name="Chow T."/>
            <person name="Chen H."/>
            <person name="Chung M."/>
            <person name="Chen C."/>
            <person name="Shaw J."/>
            <person name="Wu H."/>
            <person name="Hsiao K."/>
            <person name="Chao Y."/>
            <person name="Chu M."/>
            <person name="Cheng C."/>
            <person name="Hour A."/>
            <person name="Lee P."/>
            <person name="Lin S."/>
            <person name="Lin Y."/>
            <person name="Liou J."/>
            <person name="Liu S."/>
            <person name="Hsing Y."/>
            <person name="Raghuvanshi S."/>
            <person name="Mohanty A."/>
            <person name="Bharti A.K."/>
            <person name="Gaur A."/>
            <person name="Gupta V."/>
            <person name="Kumar D."/>
            <person name="Ravi V."/>
            <person name="Vij S."/>
            <person name="Kapur A."/>
            <person name="Khurana P."/>
            <person name="Khurana P."/>
            <person name="Khurana J.P."/>
            <person name="Tyagi A.K."/>
            <person name="Gaikwad K."/>
            <person name="Singh A."/>
            <person name="Dalal V."/>
            <person name="Srivastava S."/>
            <person name="Dixit A."/>
            <person name="Pal A.K."/>
            <person name="Ghazi I.A."/>
            <person name="Yadav M."/>
            <person name="Pandit A."/>
            <person name="Bhargava A."/>
            <person name="Sureshbabu K."/>
            <person name="Batra K."/>
            <person name="Sharma T.R."/>
            <person name="Mohapatra T."/>
            <person name="Singh N.K."/>
            <person name="Messing J."/>
            <person name="Nelson A.B."/>
            <person name="Fuks G."/>
            <person name="Kavchok S."/>
            <person name="Keizer G."/>
            <person name="Linton E."/>
            <person name="Llaca V."/>
            <person name="Song R."/>
            <person name="Tanyolac B."/>
            <person name="Young S."/>
            <person name="Ho-Il K."/>
            <person name="Hahn J.H."/>
            <person name="Sangsakoo G."/>
            <person name="Vanavichit A."/>
            <person name="de Mattos Luiz.A.T."/>
            <person name="Zimmer P.D."/>
            <person name="Malone G."/>
            <person name="Dellagostin O."/>
            <person name="de Oliveira A.C."/>
            <person name="Bevan M."/>
            <person name="Bancroft I."/>
            <person name="Minx P."/>
            <person name="Cordum H."/>
            <person name="Wilson R."/>
            <person name="Cheng Z."/>
            <person name="Jin W."/>
            <person name="Jiang J."/>
            <person name="Leong S.A."/>
            <person name="Iwama H."/>
            <person name="Gojobori T."/>
            <person name="Itoh T."/>
            <person name="Niimura Y."/>
            <person name="Fujii Y."/>
            <person name="Habara T."/>
            <person name="Sakai H."/>
            <person name="Sato Y."/>
            <person name="Wilson G."/>
            <person name="Kumar K."/>
            <person name="McCouch S."/>
            <person name="Juretic N."/>
            <person name="Hoen D."/>
            <person name="Wright S."/>
            <person name="Bruskiewich R."/>
            <person name="Bureau T."/>
            <person name="Miyao A."/>
            <person name="Hirochika H."/>
            <person name="Nishikawa T."/>
            <person name="Kadowaki K."/>
            <person name="Sugiura M."/>
            <person name="Burr B."/>
            <person name="Sasaki T."/>
        </authorList>
    </citation>
    <scope>NUCLEOTIDE SEQUENCE [LARGE SCALE GENOMIC DNA]</scope>
    <source>
        <strain evidence="4">cv. Nipponbare</strain>
    </source>
</reference>
<feature type="compositionally biased region" description="Low complexity" evidence="1">
    <location>
        <begin position="29"/>
        <end position="39"/>
    </location>
</feature>
<dbReference type="Proteomes" id="UP000000763">
    <property type="component" value="Chromosome 8"/>
</dbReference>
<evidence type="ECO:0000313" key="4">
    <source>
        <dbReference type="Proteomes" id="UP000000763"/>
    </source>
</evidence>
<feature type="region of interest" description="Disordered" evidence="1">
    <location>
        <begin position="29"/>
        <end position="90"/>
    </location>
</feature>
<reference evidence="3" key="2">
    <citation type="submission" date="2002-09" db="EMBL/GenBank/DDBJ databases">
        <title>Oryza sativa nipponbare(GA3) genomic DNA, chromosome 8, BAC clone:OSJNBb0005C03.</title>
        <authorList>
            <person name="Sasaki T."/>
            <person name="Matsumoto T."/>
            <person name="Katayose Y."/>
        </authorList>
    </citation>
    <scope>NUCLEOTIDE SEQUENCE</scope>
</reference>
<protein>
    <submittedName>
        <fullName evidence="3">Uncharacterized protein</fullName>
    </submittedName>
</protein>
<evidence type="ECO:0000313" key="2">
    <source>
        <dbReference type="EMBL" id="BAC99683.1"/>
    </source>
</evidence>
<gene>
    <name evidence="2" type="ORF">B1063H10.41</name>
    <name evidence="3" type="ORF">OSJNBb0005C03.15</name>
</gene>
<dbReference type="AlphaFoldDB" id="Q6YXE3"/>
<dbReference type="EMBL" id="AP005697">
    <property type="protein sequence ID" value="BAC99851.1"/>
    <property type="molecule type" value="Genomic_DNA"/>
</dbReference>
<feature type="compositionally biased region" description="Basic residues" evidence="1">
    <location>
        <begin position="65"/>
        <end position="74"/>
    </location>
</feature>
<reference evidence="2" key="1">
    <citation type="submission" date="2002-04" db="EMBL/GenBank/DDBJ databases">
        <title>Oryza sativa nipponbare(GA3) genomic DNA, chromosome 8, BAC clone:B1063H10.</title>
        <authorList>
            <person name="Sasaki T."/>
            <person name="Matsumoto T."/>
            <person name="Katayose Y."/>
        </authorList>
    </citation>
    <scope>NUCLEOTIDE SEQUENCE</scope>
</reference>
<accession>Q6YXE3</accession>
<evidence type="ECO:0000256" key="1">
    <source>
        <dbReference type="SAM" id="MobiDB-lite"/>
    </source>
</evidence>
<name>Q6YXE3_ORYSJ</name>
<sequence length="162" mass="17013">MDFSARDEQKGWPVTGLLLLRSQEEGARLSAASTATACSGGSGGAVAEAKDSGAPEAEGPSARPAARRWRKPRRQAGVDGVGGGGGDLVRQREGVNARGFRQGSQCEGVQARLAAWLAPRRLLSSGGKVLGEEEKAAKNMYIKNYQSMAINLNELSSDLQAE</sequence>
<proteinExistence type="predicted"/>
<reference evidence="4" key="4">
    <citation type="journal article" date="2008" name="Nucleic Acids Res.">
        <title>The rice annotation project database (RAP-DB): 2008 update.</title>
        <authorList>
            <consortium name="The rice annotation project (RAP)"/>
        </authorList>
    </citation>
    <scope>GENOME REANNOTATION</scope>
    <source>
        <strain evidence="4">cv. Nipponbare</strain>
    </source>
</reference>
<dbReference type="EMBL" id="AP005095">
    <property type="protein sequence ID" value="BAC99683.1"/>
    <property type="molecule type" value="Genomic_DNA"/>
</dbReference>
<evidence type="ECO:0000313" key="3">
    <source>
        <dbReference type="EMBL" id="BAC99851.1"/>
    </source>
</evidence>